<dbReference type="PANTHER" id="PTHR10696:SF51">
    <property type="entry name" value="TRIMETHYLLYSINE DIOXYGENASE, MITOCHONDRIAL"/>
    <property type="match status" value="1"/>
</dbReference>
<evidence type="ECO:0000259" key="10">
    <source>
        <dbReference type="Pfam" id="PF02668"/>
    </source>
</evidence>
<dbReference type="SUPFAM" id="SSF51197">
    <property type="entry name" value="Clavaminate synthase-like"/>
    <property type="match status" value="1"/>
</dbReference>
<keyword evidence="9" id="KW-0408">Iron</keyword>
<comment type="pathway">
    <text evidence="3">Amine and polyamine biosynthesis; carnitine biosynthesis.</text>
</comment>
<gene>
    <name evidence="11" type="ORF">GQX73_g3505</name>
</gene>
<dbReference type="EMBL" id="WUBL01000028">
    <property type="protein sequence ID" value="KAF2970067.1"/>
    <property type="molecule type" value="Genomic_DNA"/>
</dbReference>
<organism evidence="11 12">
    <name type="scientific">Xylaria multiplex</name>
    <dbReference type="NCBI Taxonomy" id="323545"/>
    <lineage>
        <taxon>Eukaryota</taxon>
        <taxon>Fungi</taxon>
        <taxon>Dikarya</taxon>
        <taxon>Ascomycota</taxon>
        <taxon>Pezizomycotina</taxon>
        <taxon>Sordariomycetes</taxon>
        <taxon>Xylariomycetidae</taxon>
        <taxon>Xylariales</taxon>
        <taxon>Xylariaceae</taxon>
        <taxon>Xylaria</taxon>
    </lineage>
</organism>
<evidence type="ECO:0000256" key="5">
    <source>
        <dbReference type="ARBA" id="ARBA00022723"/>
    </source>
</evidence>
<dbReference type="Pfam" id="PF02668">
    <property type="entry name" value="TauD"/>
    <property type="match status" value="1"/>
</dbReference>
<dbReference type="PANTHER" id="PTHR10696">
    <property type="entry name" value="GAMMA-BUTYROBETAINE HYDROXYLASE-RELATED"/>
    <property type="match status" value="1"/>
</dbReference>
<reference evidence="11 12" key="1">
    <citation type="submission" date="2019-12" db="EMBL/GenBank/DDBJ databases">
        <title>Draft genome sequence of the ascomycete Xylaria multiplex DSM 110363.</title>
        <authorList>
            <person name="Buettner E."/>
            <person name="Kellner H."/>
        </authorList>
    </citation>
    <scope>NUCLEOTIDE SEQUENCE [LARGE SCALE GENOMIC DNA]</scope>
    <source>
        <strain evidence="11 12">DSM 110363</strain>
    </source>
</reference>
<evidence type="ECO:0000256" key="3">
    <source>
        <dbReference type="ARBA" id="ARBA00005022"/>
    </source>
</evidence>
<dbReference type="Proteomes" id="UP000481858">
    <property type="component" value="Unassembled WGS sequence"/>
</dbReference>
<keyword evidence="8" id="KW-0560">Oxidoreductase</keyword>
<name>A0A7C8MWD8_9PEZI</name>
<comment type="cofactor">
    <cofactor evidence="2">
        <name>L-ascorbate</name>
        <dbReference type="ChEBI" id="CHEBI:38290"/>
    </cofactor>
</comment>
<proteinExistence type="inferred from homology"/>
<dbReference type="AlphaFoldDB" id="A0A7C8MWD8"/>
<dbReference type="OrthoDB" id="408743at2759"/>
<protein>
    <recommendedName>
        <fullName evidence="10">TauD/TfdA-like domain-containing protein</fullName>
    </recommendedName>
</protein>
<dbReference type="NCBIfam" id="TIGR02410">
    <property type="entry name" value="carnitine_TMLD"/>
    <property type="match status" value="1"/>
</dbReference>
<evidence type="ECO:0000256" key="8">
    <source>
        <dbReference type="ARBA" id="ARBA00023002"/>
    </source>
</evidence>
<dbReference type="Gene3D" id="3.60.130.10">
    <property type="entry name" value="Clavaminate synthase-like"/>
    <property type="match status" value="1"/>
</dbReference>
<dbReference type="GO" id="GO:0050353">
    <property type="term" value="F:trimethyllysine dioxygenase activity"/>
    <property type="evidence" value="ECO:0007669"/>
    <property type="project" value="InterPro"/>
</dbReference>
<keyword evidence="6" id="KW-0124">Carnitine biosynthesis</keyword>
<dbReference type="FunFam" id="3.60.130.10:FF:000001">
    <property type="entry name" value="Trimethyllysine dioxygenase, mitochondrial"/>
    <property type="match status" value="1"/>
</dbReference>
<evidence type="ECO:0000256" key="2">
    <source>
        <dbReference type="ARBA" id="ARBA00001961"/>
    </source>
</evidence>
<dbReference type="InterPro" id="IPR003819">
    <property type="entry name" value="TauD/TfdA-like"/>
</dbReference>
<dbReference type="GO" id="GO:0005739">
    <property type="term" value="C:mitochondrion"/>
    <property type="evidence" value="ECO:0007669"/>
    <property type="project" value="TreeGrafter"/>
</dbReference>
<sequence length="342" mass="39186">MHKLPDNIQPSRWKVGENGLEVQWLHDSHLSFYNWDFLETYIKGERPEPENVPLKYFGAAGHPDSSIEYEEFGKNERQAVGRLTDMIRRNGFALVTGVPTETAATTEDLLEKITFIRRTHYGGFYDFIPDLALADAAYTNEPLPVHTDNTYFSDPAGIQAFHLLSHTDPSSGGGSETTLGGETLLVDGFYAAELLRKECPDSFNTLASFRFPCHASGNEGIAISPDMLYPVLELDLDQNTVHRIRWNPNDRGVIPLGEDTMKWYEAEKKYHEILRREELVYQFQLKPGTVLIFDNWRVLHGRTAFTGMRRICGGYLNRDDFISRWRNTNFGKREIFRQVIGE</sequence>
<dbReference type="CDD" id="cd00250">
    <property type="entry name" value="CAS_like"/>
    <property type="match status" value="1"/>
</dbReference>
<evidence type="ECO:0000256" key="6">
    <source>
        <dbReference type="ARBA" id="ARBA00022873"/>
    </source>
</evidence>
<keyword evidence="7" id="KW-0223">Dioxygenase</keyword>
<keyword evidence="5" id="KW-0479">Metal-binding</keyword>
<dbReference type="UniPathway" id="UPA00118"/>
<comment type="caution">
    <text evidence="11">The sequence shown here is derived from an EMBL/GenBank/DDBJ whole genome shotgun (WGS) entry which is preliminary data.</text>
</comment>
<evidence type="ECO:0000256" key="4">
    <source>
        <dbReference type="ARBA" id="ARBA00008654"/>
    </source>
</evidence>
<feature type="domain" description="TauD/TfdA-like" evidence="10">
    <location>
        <begin position="53"/>
        <end position="313"/>
    </location>
</feature>
<comment type="cofactor">
    <cofactor evidence="1">
        <name>Fe(2+)</name>
        <dbReference type="ChEBI" id="CHEBI:29033"/>
    </cofactor>
</comment>
<comment type="similarity">
    <text evidence="4">Belongs to the gamma-BBH/TMLD family.</text>
</comment>
<dbReference type="GO" id="GO:0045329">
    <property type="term" value="P:carnitine biosynthetic process"/>
    <property type="evidence" value="ECO:0007669"/>
    <property type="project" value="UniProtKB-UniPathway"/>
</dbReference>
<dbReference type="GO" id="GO:0005506">
    <property type="term" value="F:iron ion binding"/>
    <property type="evidence" value="ECO:0007669"/>
    <property type="project" value="InterPro"/>
</dbReference>
<dbReference type="InParanoid" id="A0A7C8MWD8"/>
<accession>A0A7C8MWD8</accession>
<evidence type="ECO:0000256" key="9">
    <source>
        <dbReference type="ARBA" id="ARBA00023004"/>
    </source>
</evidence>
<evidence type="ECO:0000256" key="1">
    <source>
        <dbReference type="ARBA" id="ARBA00001954"/>
    </source>
</evidence>
<dbReference type="InterPro" id="IPR042098">
    <property type="entry name" value="TauD-like_sf"/>
</dbReference>
<dbReference type="InterPro" id="IPR050411">
    <property type="entry name" value="AlphaKG_dependent_hydroxylases"/>
</dbReference>
<evidence type="ECO:0000313" key="11">
    <source>
        <dbReference type="EMBL" id="KAF2970067.1"/>
    </source>
</evidence>
<dbReference type="InterPro" id="IPR012776">
    <property type="entry name" value="Trimethyllysine_dOase"/>
</dbReference>
<evidence type="ECO:0000313" key="12">
    <source>
        <dbReference type="Proteomes" id="UP000481858"/>
    </source>
</evidence>
<keyword evidence="12" id="KW-1185">Reference proteome</keyword>
<evidence type="ECO:0000256" key="7">
    <source>
        <dbReference type="ARBA" id="ARBA00022964"/>
    </source>
</evidence>